<dbReference type="GO" id="GO:0005741">
    <property type="term" value="C:mitochondrial outer membrane"/>
    <property type="evidence" value="ECO:0007669"/>
    <property type="project" value="TreeGrafter"/>
</dbReference>
<keyword evidence="3 6" id="KW-1133">Transmembrane helix</keyword>
<keyword evidence="2 6" id="KW-0812">Transmembrane</keyword>
<evidence type="ECO:0000256" key="5">
    <source>
        <dbReference type="ARBA" id="ARBA00038013"/>
    </source>
</evidence>
<name>A0A553HYW3_9PEZI</name>
<feature type="transmembrane region" description="Helical" evidence="6">
    <location>
        <begin position="94"/>
        <end position="122"/>
    </location>
</feature>
<feature type="transmembrane region" description="Helical" evidence="6">
    <location>
        <begin position="142"/>
        <end position="162"/>
    </location>
</feature>
<proteinExistence type="inferred from homology"/>
<dbReference type="InterPro" id="IPR051668">
    <property type="entry name" value="ATG33"/>
</dbReference>
<dbReference type="STRING" id="2512241.A0A553HYW3"/>
<protein>
    <recommendedName>
        <fullName evidence="9">Autophagy-related protein 33</fullName>
    </recommendedName>
</protein>
<dbReference type="PANTHER" id="PTHR37278">
    <property type="entry name" value="AUTOPHAGY-RELATED PROTEIN 33-RELATED"/>
    <property type="match status" value="1"/>
</dbReference>
<dbReference type="PANTHER" id="PTHR37278:SF1">
    <property type="entry name" value="AUTOPHAGY-RELATED PROTEIN 33-RELATED"/>
    <property type="match status" value="1"/>
</dbReference>
<evidence type="ECO:0000313" key="7">
    <source>
        <dbReference type="EMBL" id="TRX93152.1"/>
    </source>
</evidence>
<evidence type="ECO:0008006" key="9">
    <source>
        <dbReference type="Google" id="ProtNLM"/>
    </source>
</evidence>
<gene>
    <name evidence="7" type="ORF">FHL15_006020</name>
</gene>
<comment type="caution">
    <text evidence="7">The sequence shown here is derived from an EMBL/GenBank/DDBJ whole genome shotgun (WGS) entry which is preliminary data.</text>
</comment>
<sequence>MKYRSLRDASFNKSFTPYPVRAEVWTNNAPRKCYDHTRPHQSLSQAPYHISPLSVAGQLPDKRSGAGVIIPYHVLTYLNSEHTIFNILLVHPSYLNFVGTVSLGLLTGTSYTLSTLTIPSLLELSSASTAAKAFRSLASTATTHLTTLSGVSGTAFLLAFILSPRGYRHPYLLYTTIFCFSTRLTDYVTPSIFGKPTSSSSAAAQRRAALAQARKEKAAARRMVASYDVLDDSHAEEGSASGEELMEDEVNGEEVRSEVEFFVRNQLVQTAVAGFGFMMAVLGVWGDGAHLVADTVVAV</sequence>
<evidence type="ECO:0000256" key="4">
    <source>
        <dbReference type="ARBA" id="ARBA00023136"/>
    </source>
</evidence>
<keyword evidence="8" id="KW-1185">Reference proteome</keyword>
<dbReference type="GO" id="GO:0016236">
    <property type="term" value="P:macroautophagy"/>
    <property type="evidence" value="ECO:0007669"/>
    <property type="project" value="TreeGrafter"/>
</dbReference>
<dbReference type="GO" id="GO:0000422">
    <property type="term" value="P:autophagy of mitochondrion"/>
    <property type="evidence" value="ECO:0007669"/>
    <property type="project" value="TreeGrafter"/>
</dbReference>
<accession>A0A553HYW3</accession>
<reference evidence="8" key="1">
    <citation type="submission" date="2019-06" db="EMBL/GenBank/DDBJ databases">
        <title>Draft genome sequence of the griseofulvin-producing fungus Xylaria cubensis strain G536.</title>
        <authorList>
            <person name="Mead M.E."/>
            <person name="Raja H.A."/>
            <person name="Steenwyk J.L."/>
            <person name="Knowles S.L."/>
            <person name="Oberlies N.H."/>
            <person name="Rokas A."/>
        </authorList>
    </citation>
    <scope>NUCLEOTIDE SEQUENCE [LARGE SCALE GENOMIC DNA]</scope>
    <source>
        <strain evidence="8">G536</strain>
    </source>
</reference>
<dbReference type="AlphaFoldDB" id="A0A553HYW3"/>
<evidence type="ECO:0000313" key="8">
    <source>
        <dbReference type="Proteomes" id="UP000319160"/>
    </source>
</evidence>
<organism evidence="7 8">
    <name type="scientific">Xylaria flabelliformis</name>
    <dbReference type="NCBI Taxonomy" id="2512241"/>
    <lineage>
        <taxon>Eukaryota</taxon>
        <taxon>Fungi</taxon>
        <taxon>Dikarya</taxon>
        <taxon>Ascomycota</taxon>
        <taxon>Pezizomycotina</taxon>
        <taxon>Sordariomycetes</taxon>
        <taxon>Xylariomycetidae</taxon>
        <taxon>Xylariales</taxon>
        <taxon>Xylariaceae</taxon>
        <taxon>Xylaria</taxon>
    </lineage>
</organism>
<dbReference type="Proteomes" id="UP000319160">
    <property type="component" value="Unassembled WGS sequence"/>
</dbReference>
<evidence type="ECO:0000256" key="3">
    <source>
        <dbReference type="ARBA" id="ARBA00022989"/>
    </source>
</evidence>
<comment type="similarity">
    <text evidence="5">Belongs to the ATG33 family.</text>
</comment>
<dbReference type="OrthoDB" id="5336366at2759"/>
<dbReference type="EMBL" id="VFLP01000031">
    <property type="protein sequence ID" value="TRX93152.1"/>
    <property type="molecule type" value="Genomic_DNA"/>
</dbReference>
<evidence type="ECO:0000256" key="6">
    <source>
        <dbReference type="SAM" id="Phobius"/>
    </source>
</evidence>
<keyword evidence="4 6" id="KW-0472">Membrane</keyword>
<evidence type="ECO:0000256" key="2">
    <source>
        <dbReference type="ARBA" id="ARBA00022692"/>
    </source>
</evidence>
<evidence type="ECO:0000256" key="1">
    <source>
        <dbReference type="ARBA" id="ARBA00004141"/>
    </source>
</evidence>
<comment type="subcellular location">
    <subcellularLocation>
        <location evidence="1">Membrane</location>
        <topology evidence="1">Multi-pass membrane protein</topology>
    </subcellularLocation>
</comment>